<gene>
    <name evidence="2" type="ORF">Pph01_79730</name>
</gene>
<dbReference type="AlphaFoldDB" id="A0A8J3UDV4"/>
<keyword evidence="3" id="KW-1185">Reference proteome</keyword>
<organism evidence="2 3">
    <name type="scientific">Planotetraspora phitsanulokensis</name>
    <dbReference type="NCBI Taxonomy" id="575192"/>
    <lineage>
        <taxon>Bacteria</taxon>
        <taxon>Bacillati</taxon>
        <taxon>Actinomycetota</taxon>
        <taxon>Actinomycetes</taxon>
        <taxon>Streptosporangiales</taxon>
        <taxon>Streptosporangiaceae</taxon>
        <taxon>Planotetraspora</taxon>
    </lineage>
</organism>
<name>A0A8J3UDV4_9ACTN</name>
<proteinExistence type="predicted"/>
<comment type="caution">
    <text evidence="2">The sequence shown here is derived from an EMBL/GenBank/DDBJ whole genome shotgun (WGS) entry which is preliminary data.</text>
</comment>
<reference evidence="2 3" key="1">
    <citation type="submission" date="2021-01" db="EMBL/GenBank/DDBJ databases">
        <title>Whole genome shotgun sequence of Planotetraspora phitsanulokensis NBRC 104273.</title>
        <authorList>
            <person name="Komaki H."/>
            <person name="Tamura T."/>
        </authorList>
    </citation>
    <scope>NUCLEOTIDE SEQUENCE [LARGE SCALE GENOMIC DNA]</scope>
    <source>
        <strain evidence="2 3">NBRC 104273</strain>
    </source>
</reference>
<evidence type="ECO:0000313" key="2">
    <source>
        <dbReference type="EMBL" id="GII42970.1"/>
    </source>
</evidence>
<sequence>MGTADGRLPARAAQHRGPPGGLADGLTIDRAVDILWFCFGTSAWRTLVKEYGWTWDEAERWLAVKAAILIKRACGPPRSRSNRRRPWTGCPASGTAQASGDPPTTPYVAHYSAYSAERRGGDHILHGAKKSPSYRPNHSGTAHSRGGRGGSDVEEQITRSVASAVRSSA</sequence>
<dbReference type="EMBL" id="BOOP01000049">
    <property type="protein sequence ID" value="GII42970.1"/>
    <property type="molecule type" value="Genomic_DNA"/>
</dbReference>
<accession>A0A8J3UDV4</accession>
<protein>
    <submittedName>
        <fullName evidence="2">Uncharacterized protein</fullName>
    </submittedName>
</protein>
<feature type="region of interest" description="Disordered" evidence="1">
    <location>
        <begin position="1"/>
        <end position="20"/>
    </location>
</feature>
<feature type="region of interest" description="Disordered" evidence="1">
    <location>
        <begin position="75"/>
        <end position="107"/>
    </location>
</feature>
<evidence type="ECO:0000256" key="1">
    <source>
        <dbReference type="SAM" id="MobiDB-lite"/>
    </source>
</evidence>
<evidence type="ECO:0000313" key="3">
    <source>
        <dbReference type="Proteomes" id="UP000622547"/>
    </source>
</evidence>
<feature type="compositionally biased region" description="Low complexity" evidence="1">
    <location>
        <begin position="159"/>
        <end position="169"/>
    </location>
</feature>
<dbReference type="Proteomes" id="UP000622547">
    <property type="component" value="Unassembled WGS sequence"/>
</dbReference>
<feature type="region of interest" description="Disordered" evidence="1">
    <location>
        <begin position="122"/>
        <end position="169"/>
    </location>
</feature>